<feature type="region of interest" description="Disordered" evidence="8">
    <location>
        <begin position="271"/>
        <end position="312"/>
    </location>
</feature>
<keyword evidence="3" id="KW-0812">Transmembrane</keyword>
<dbReference type="KEGG" id="gacu:117550684"/>
<evidence type="ECO:0000313" key="9">
    <source>
        <dbReference type="Proteomes" id="UP000515161"/>
    </source>
</evidence>
<feature type="compositionally biased region" description="Acidic residues" evidence="8">
    <location>
        <begin position="548"/>
        <end position="558"/>
    </location>
</feature>
<dbReference type="RefSeq" id="XP_034079066.1">
    <property type="nucleotide sequence ID" value="XM_034223175.1"/>
</dbReference>
<comment type="subcellular location">
    <subcellularLocation>
        <location evidence="7">Mitochondrion inner membrane</location>
    </subcellularLocation>
    <subcellularLocation>
        <location evidence="1">Mitochondrion membrane</location>
    </subcellularLocation>
</comment>
<protein>
    <recommendedName>
        <fullName evidence="7">MICOS complex subunit</fullName>
    </recommendedName>
</protein>
<feature type="compositionally biased region" description="Low complexity" evidence="8">
    <location>
        <begin position="464"/>
        <end position="473"/>
    </location>
</feature>
<dbReference type="Pfam" id="PF09769">
    <property type="entry name" value="ApoO"/>
    <property type="match status" value="1"/>
</dbReference>
<feature type="compositionally biased region" description="Polar residues" evidence="8">
    <location>
        <begin position="198"/>
        <end position="207"/>
    </location>
</feature>
<dbReference type="InterPro" id="IPR033182">
    <property type="entry name" value="MIC26/MIC27_animal"/>
</dbReference>
<comment type="subunit">
    <text evidence="7">Component of the mitochondrial contact site and cristae organizing system (MICOS) complex.</text>
</comment>
<comment type="similarity">
    <text evidence="2">Belongs to the apolipoprotein O/MICOS complex subunit Mic27 family.</text>
</comment>
<keyword evidence="9" id="KW-1185">Reference proteome</keyword>
<dbReference type="GO" id="GO:0042407">
    <property type="term" value="P:cristae formation"/>
    <property type="evidence" value="ECO:0007669"/>
    <property type="project" value="InterPro"/>
</dbReference>
<accession>A0A6P8UR39</accession>
<reference evidence="10" key="1">
    <citation type="submission" date="2025-08" db="UniProtKB">
        <authorList>
            <consortium name="RefSeq"/>
        </authorList>
    </citation>
    <scope>IDENTIFICATION</scope>
</reference>
<evidence type="ECO:0000256" key="4">
    <source>
        <dbReference type="ARBA" id="ARBA00022989"/>
    </source>
</evidence>
<dbReference type="GO" id="GO:0061617">
    <property type="term" value="C:MICOS complex"/>
    <property type="evidence" value="ECO:0007669"/>
    <property type="project" value="UniProtKB-UniRule"/>
</dbReference>
<evidence type="ECO:0000256" key="1">
    <source>
        <dbReference type="ARBA" id="ARBA00004325"/>
    </source>
</evidence>
<dbReference type="AlphaFoldDB" id="A0A6P8UR39"/>
<feature type="region of interest" description="Disordered" evidence="8">
    <location>
        <begin position="197"/>
        <end position="233"/>
    </location>
</feature>
<dbReference type="InParanoid" id="A0A6P8UR39"/>
<comment type="function">
    <text evidence="7">Component of the MICOS complex, a large protein complex of the mitochondrial inner membrane that plays crucial roles in the maintenance of crista junctions, inner membrane architecture, and formation of contact sites to the outer membrane.</text>
</comment>
<evidence type="ECO:0000256" key="3">
    <source>
        <dbReference type="ARBA" id="ARBA00022692"/>
    </source>
</evidence>
<evidence type="ECO:0000256" key="7">
    <source>
        <dbReference type="RuleBase" id="RU363021"/>
    </source>
</evidence>
<dbReference type="GeneID" id="117550684"/>
<dbReference type="InterPro" id="IPR019166">
    <property type="entry name" value="MIC26/MIC27"/>
</dbReference>
<feature type="region of interest" description="Disordered" evidence="8">
    <location>
        <begin position="464"/>
        <end position="558"/>
    </location>
</feature>
<evidence type="ECO:0000256" key="6">
    <source>
        <dbReference type="ARBA" id="ARBA00023136"/>
    </source>
</evidence>
<feature type="compositionally biased region" description="Low complexity" evidence="8">
    <location>
        <begin position="485"/>
        <end position="517"/>
    </location>
</feature>
<gene>
    <name evidence="10" type="primary">apool</name>
</gene>
<keyword evidence="6" id="KW-0472">Membrane</keyword>
<evidence type="ECO:0000313" key="10">
    <source>
        <dbReference type="RefSeq" id="XP_034079066.1"/>
    </source>
</evidence>
<sequence length="558" mass="57435">MAAKVVMLAVPTVMGIASIRVYTVSEAPTDGLLTREKLNIYTPLPMSAQALFVPETPGVIQNGLTTARQGIRPFVQAVKGACISVKTRSVNLYYKGEDAYYYLKDPPPELLPRFGTITMAGVLGMFLARKGSQLKRVAVPLGLMTAGASVCYPAQTVAVFKITGKKVYSVGQWTGASVSSLFASKPPPEPVAREIAASQPQTTTVPNPESAARSSLIPESEVESAESLPLSDEPAAAVISEQASSVTLTEISPDQTPAETNPDPVVHSVAAETEVTSTSEEIAAPVESEDAKLAAKEVSTAEPTASLEPETVEAAPLEASPVEDAPVEGTAVEAAPVQVAEVEATPLEAAEVEAAPEVVSPIEAAPVEAVPVEAVPVEAVPVEAVPVEAVPVEAVPVEAVPVEAVPVEAVPLEAAPEEAVSVEAVPVEAVPVEAVPVEAAQLEAAPVEAAPVEAAPVEAAPVEAVAAESVPSSEEPPAPITLDDPAVPVLEPAEPELAAEPVLANATEAAALEETLTPTPPQHEAENSKGGSSFKPDPSLLDFGQSSPEDDDLYSTRT</sequence>
<dbReference type="OrthoDB" id="5973346at2759"/>
<evidence type="ECO:0000256" key="2">
    <source>
        <dbReference type="ARBA" id="ARBA00010904"/>
    </source>
</evidence>
<keyword evidence="7" id="KW-0999">Mitochondrion inner membrane</keyword>
<feature type="compositionally biased region" description="Low complexity" evidence="8">
    <location>
        <begin position="271"/>
        <end position="284"/>
    </location>
</feature>
<proteinExistence type="inferred from homology"/>
<keyword evidence="4" id="KW-1133">Transmembrane helix</keyword>
<dbReference type="PANTHER" id="PTHR14564">
    <property type="entry name" value="MICOS COMPLEX SUBUNIT MIC26 / MIC27 FAMILY MEMBER"/>
    <property type="match status" value="1"/>
</dbReference>
<keyword evidence="5 7" id="KW-0496">Mitochondrion</keyword>
<dbReference type="Proteomes" id="UP000515161">
    <property type="component" value="Unplaced"/>
</dbReference>
<dbReference type="CTD" id="139322"/>
<organism evidence="9 10">
    <name type="scientific">Gymnodraco acuticeps</name>
    <name type="common">Antarctic dragonfish</name>
    <dbReference type="NCBI Taxonomy" id="8218"/>
    <lineage>
        <taxon>Eukaryota</taxon>
        <taxon>Metazoa</taxon>
        <taxon>Chordata</taxon>
        <taxon>Craniata</taxon>
        <taxon>Vertebrata</taxon>
        <taxon>Euteleostomi</taxon>
        <taxon>Actinopterygii</taxon>
        <taxon>Neopterygii</taxon>
        <taxon>Teleostei</taxon>
        <taxon>Neoteleostei</taxon>
        <taxon>Acanthomorphata</taxon>
        <taxon>Eupercaria</taxon>
        <taxon>Perciformes</taxon>
        <taxon>Notothenioidei</taxon>
        <taxon>Bathydraconidae</taxon>
        <taxon>Gymnodraco</taxon>
    </lineage>
</organism>
<evidence type="ECO:0000256" key="8">
    <source>
        <dbReference type="SAM" id="MobiDB-lite"/>
    </source>
</evidence>
<name>A0A6P8UR39_GYMAC</name>
<evidence type="ECO:0000256" key="5">
    <source>
        <dbReference type="ARBA" id="ARBA00023128"/>
    </source>
</evidence>